<dbReference type="SMART" id="SM01403">
    <property type="entry name" value="Ribosomal_S10"/>
    <property type="match status" value="1"/>
</dbReference>
<dbReference type="NCBIfam" id="NF001861">
    <property type="entry name" value="PRK00596.1"/>
    <property type="match status" value="1"/>
</dbReference>
<organism evidence="6 7">
    <name type="scientific">Pajaroellobacter abortibovis</name>
    <dbReference type="NCBI Taxonomy" id="1882918"/>
    <lineage>
        <taxon>Bacteria</taxon>
        <taxon>Pseudomonadati</taxon>
        <taxon>Myxococcota</taxon>
        <taxon>Polyangia</taxon>
        <taxon>Polyangiales</taxon>
        <taxon>Polyangiaceae</taxon>
    </lineage>
</organism>
<comment type="similarity">
    <text evidence="1 4">Belongs to the universal ribosomal protein uS10 family.</text>
</comment>
<evidence type="ECO:0000313" key="7">
    <source>
        <dbReference type="Proteomes" id="UP000185544"/>
    </source>
</evidence>
<dbReference type="RefSeq" id="WP_075277645.1">
    <property type="nucleotide sequence ID" value="NZ_CP016908.1"/>
</dbReference>
<evidence type="ECO:0000259" key="5">
    <source>
        <dbReference type="SMART" id="SM01403"/>
    </source>
</evidence>
<dbReference type="PRINTS" id="PR00971">
    <property type="entry name" value="RIBOSOMALS10"/>
</dbReference>
<proteinExistence type="inferred from homology"/>
<dbReference type="HAMAP" id="MF_00508">
    <property type="entry name" value="Ribosomal_uS10"/>
    <property type="match status" value="1"/>
</dbReference>
<dbReference type="SUPFAM" id="SSF54999">
    <property type="entry name" value="Ribosomal protein S10"/>
    <property type="match status" value="1"/>
</dbReference>
<dbReference type="GO" id="GO:0003735">
    <property type="term" value="F:structural constituent of ribosome"/>
    <property type="evidence" value="ECO:0007669"/>
    <property type="project" value="InterPro"/>
</dbReference>
<dbReference type="GO" id="GO:1990904">
    <property type="term" value="C:ribonucleoprotein complex"/>
    <property type="evidence" value="ECO:0007669"/>
    <property type="project" value="UniProtKB-KW"/>
</dbReference>
<dbReference type="InterPro" id="IPR018268">
    <property type="entry name" value="Ribosomal_uS10_CS"/>
</dbReference>
<evidence type="ECO:0000256" key="3">
    <source>
        <dbReference type="ARBA" id="ARBA00023274"/>
    </source>
</evidence>
<dbReference type="KEGG" id="pabo:BCY86_06870"/>
<name>A0A1L6MZI1_9BACT</name>
<reference evidence="6 7" key="1">
    <citation type="submission" date="2016-08" db="EMBL/GenBank/DDBJ databases">
        <title>Identification and validation of antigenic proteins from Pajaroellobacter abortibovis using de-novo genome sequence assembly and reverse vaccinology.</title>
        <authorList>
            <person name="Welly B.T."/>
            <person name="Miller M.R."/>
            <person name="Stott J.L."/>
            <person name="Blanchard M.T."/>
            <person name="Islas-Trejo A.D."/>
            <person name="O'Rourke S.M."/>
            <person name="Young A.E."/>
            <person name="Medrano J.F."/>
            <person name="Van Eenennaam A.L."/>
        </authorList>
    </citation>
    <scope>NUCLEOTIDE SEQUENCE [LARGE SCALE GENOMIC DNA]</scope>
    <source>
        <strain evidence="6 7">BTF92-0548A/99-0131</strain>
    </source>
</reference>
<dbReference type="OrthoDB" id="9804464at2"/>
<evidence type="ECO:0000256" key="2">
    <source>
        <dbReference type="ARBA" id="ARBA00022980"/>
    </source>
</evidence>
<dbReference type="PROSITE" id="PS00361">
    <property type="entry name" value="RIBOSOMAL_S10"/>
    <property type="match status" value="1"/>
</dbReference>
<dbReference type="PANTHER" id="PTHR11700">
    <property type="entry name" value="30S RIBOSOMAL PROTEIN S10 FAMILY MEMBER"/>
    <property type="match status" value="1"/>
</dbReference>
<evidence type="ECO:0000313" key="6">
    <source>
        <dbReference type="EMBL" id="APS00942.1"/>
    </source>
</evidence>
<gene>
    <name evidence="4" type="primary">rpsJ</name>
    <name evidence="6" type="ORF">BCY86_06870</name>
</gene>
<protein>
    <recommendedName>
        <fullName evidence="4">Small ribosomal subunit protein uS10</fullName>
    </recommendedName>
</protein>
<dbReference type="EMBL" id="CP016908">
    <property type="protein sequence ID" value="APS00942.1"/>
    <property type="molecule type" value="Genomic_DNA"/>
</dbReference>
<evidence type="ECO:0000256" key="4">
    <source>
        <dbReference type="HAMAP-Rule" id="MF_00508"/>
    </source>
</evidence>
<sequence>MSTTTKIRIGLQAFEHQLLDKSVADIAETAKRTGASVAGPIPLPTKICRYTVLRGPHTDKKAREQFESRVHRRLLDILDPTQQTLDALMKLDLSPGIDVEIKS</sequence>
<dbReference type="InterPro" id="IPR036838">
    <property type="entry name" value="Ribosomal_uS10_dom_sf"/>
</dbReference>
<keyword evidence="2 4" id="KW-0689">Ribosomal protein</keyword>
<dbReference type="FunFam" id="3.30.70.600:FF:000003">
    <property type="entry name" value="30S ribosomal protein S10"/>
    <property type="match status" value="1"/>
</dbReference>
<dbReference type="Gene3D" id="3.30.70.600">
    <property type="entry name" value="Ribosomal protein S10 domain"/>
    <property type="match status" value="1"/>
</dbReference>
<dbReference type="Pfam" id="PF00338">
    <property type="entry name" value="Ribosomal_S10"/>
    <property type="match status" value="1"/>
</dbReference>
<dbReference type="NCBIfam" id="TIGR01049">
    <property type="entry name" value="rpsJ_bact"/>
    <property type="match status" value="1"/>
</dbReference>
<comment type="function">
    <text evidence="4">Involved in the binding of tRNA to the ribosomes.</text>
</comment>
<dbReference type="AlphaFoldDB" id="A0A1L6MZI1"/>
<dbReference type="STRING" id="1882918.BCY86_06870"/>
<dbReference type="InterPro" id="IPR027486">
    <property type="entry name" value="Ribosomal_uS10_dom"/>
</dbReference>
<evidence type="ECO:0000256" key="1">
    <source>
        <dbReference type="ARBA" id="ARBA00007102"/>
    </source>
</evidence>
<dbReference type="Proteomes" id="UP000185544">
    <property type="component" value="Chromosome"/>
</dbReference>
<comment type="subunit">
    <text evidence="4">Part of the 30S ribosomal subunit.</text>
</comment>
<dbReference type="GO" id="GO:0006412">
    <property type="term" value="P:translation"/>
    <property type="evidence" value="ECO:0007669"/>
    <property type="project" value="UniProtKB-UniRule"/>
</dbReference>
<keyword evidence="3 4" id="KW-0687">Ribonucleoprotein</keyword>
<dbReference type="InterPro" id="IPR001848">
    <property type="entry name" value="Ribosomal_uS10"/>
</dbReference>
<accession>A0A1L6MZI1</accession>
<dbReference type="GO" id="GO:0005840">
    <property type="term" value="C:ribosome"/>
    <property type="evidence" value="ECO:0007669"/>
    <property type="project" value="UniProtKB-KW"/>
</dbReference>
<dbReference type="GO" id="GO:0000049">
    <property type="term" value="F:tRNA binding"/>
    <property type="evidence" value="ECO:0007669"/>
    <property type="project" value="UniProtKB-UniRule"/>
</dbReference>
<feature type="domain" description="Small ribosomal subunit protein uS10" evidence="5">
    <location>
        <begin position="8"/>
        <end position="102"/>
    </location>
</feature>
<keyword evidence="7" id="KW-1185">Reference proteome</keyword>